<dbReference type="AlphaFoldDB" id="A0A383BZ08"/>
<sequence>QFKRYSKRHRRSVYAFSIGKNELSSSMDDLRKQGRQRDSNQDLIAIQFADTKRSDSRIDRVFVFDGVTESLRSREWAEALLESAIETRLSISTMANAGVLKKWHQRALSKWQSWIENEYEPNRQQDSRWLEDRRREDAHTTLIIYEPSDRQRGGKIALVGDSPVLAFTESGLSPMMIPSDFDHAMGPETIGTNRVPSADDFTFEMIQPHWDKIILCTDSIGDYLHKKLDNQDEAFNFLRSCTD</sequence>
<protein>
    <recommendedName>
        <fullName evidence="2">PPM-type phosphatase domain-containing protein</fullName>
    </recommendedName>
</protein>
<feature type="non-terminal residue" evidence="1">
    <location>
        <position position="243"/>
    </location>
</feature>
<proteinExistence type="predicted"/>
<dbReference type="EMBL" id="UINC01204365">
    <property type="protein sequence ID" value="SVE25053.1"/>
    <property type="molecule type" value="Genomic_DNA"/>
</dbReference>
<gene>
    <name evidence="1" type="ORF">METZ01_LOCUS477907</name>
</gene>
<accession>A0A383BZ08</accession>
<dbReference type="Gene3D" id="3.60.40.10">
    <property type="entry name" value="PPM-type phosphatase domain"/>
    <property type="match status" value="1"/>
</dbReference>
<evidence type="ECO:0008006" key="2">
    <source>
        <dbReference type="Google" id="ProtNLM"/>
    </source>
</evidence>
<dbReference type="SUPFAM" id="SSF81606">
    <property type="entry name" value="PP2C-like"/>
    <property type="match status" value="1"/>
</dbReference>
<evidence type="ECO:0000313" key="1">
    <source>
        <dbReference type="EMBL" id="SVE25053.1"/>
    </source>
</evidence>
<name>A0A383BZ08_9ZZZZ</name>
<reference evidence="1" key="1">
    <citation type="submission" date="2018-05" db="EMBL/GenBank/DDBJ databases">
        <authorList>
            <person name="Lanie J.A."/>
            <person name="Ng W.-L."/>
            <person name="Kazmierczak K.M."/>
            <person name="Andrzejewski T.M."/>
            <person name="Davidsen T.M."/>
            <person name="Wayne K.J."/>
            <person name="Tettelin H."/>
            <person name="Glass J.I."/>
            <person name="Rusch D."/>
            <person name="Podicherti R."/>
            <person name="Tsui H.-C.T."/>
            <person name="Winkler M.E."/>
        </authorList>
    </citation>
    <scope>NUCLEOTIDE SEQUENCE</scope>
</reference>
<dbReference type="InterPro" id="IPR036457">
    <property type="entry name" value="PPM-type-like_dom_sf"/>
</dbReference>
<organism evidence="1">
    <name type="scientific">marine metagenome</name>
    <dbReference type="NCBI Taxonomy" id="408172"/>
    <lineage>
        <taxon>unclassified sequences</taxon>
        <taxon>metagenomes</taxon>
        <taxon>ecological metagenomes</taxon>
    </lineage>
</organism>
<feature type="non-terminal residue" evidence="1">
    <location>
        <position position="1"/>
    </location>
</feature>